<comment type="similarity">
    <text evidence="2">Belongs to the AB hydrolase superfamily. AB hydrolase 4 family.</text>
</comment>
<dbReference type="GO" id="GO:0097524">
    <property type="term" value="C:sperm plasma membrane"/>
    <property type="evidence" value="ECO:0007669"/>
    <property type="project" value="TreeGrafter"/>
</dbReference>
<dbReference type="GO" id="GO:0043401">
    <property type="term" value="P:steroid hormone receptor signaling pathway"/>
    <property type="evidence" value="ECO:0007669"/>
    <property type="project" value="TreeGrafter"/>
</dbReference>
<dbReference type="InterPro" id="IPR050960">
    <property type="entry name" value="AB_hydrolase_4_sf"/>
</dbReference>
<dbReference type="InterPro" id="IPR000952">
    <property type="entry name" value="AB_hydrolase_4_CS"/>
</dbReference>
<evidence type="ECO:0000256" key="2">
    <source>
        <dbReference type="ARBA" id="ARBA00010884"/>
    </source>
</evidence>
<dbReference type="InterPro" id="IPR012020">
    <property type="entry name" value="ABHD4"/>
</dbReference>
<feature type="transmembrane region" description="Helical" evidence="10">
    <location>
        <begin position="44"/>
        <end position="66"/>
    </location>
</feature>
<feature type="active site" description="Charge relay system" evidence="9">
    <location>
        <position position="374"/>
    </location>
</feature>
<comment type="subcellular location">
    <subcellularLocation>
        <location evidence="1">Membrane</location>
        <topology evidence="1">Single-pass type II membrane protein</topology>
    </subcellularLocation>
</comment>
<feature type="active site" description="Charge relay system" evidence="9">
    <location>
        <position position="238"/>
    </location>
</feature>
<dbReference type="GO" id="GO:0051792">
    <property type="term" value="P:medium-chain fatty acid biosynthetic process"/>
    <property type="evidence" value="ECO:0007669"/>
    <property type="project" value="TreeGrafter"/>
</dbReference>
<sequence>MLFYYPLIQCSLYDRLPESQFIREVFAQFPFINPYDRQHLVQSLLTMSTAFLTAIAVILCILFRILNVNSQPLKPSVWCLDQQFLDCLYKIAPVLKEPYIPTRLWGFSGHVQTVLHSIVGRVKCPWPLGERVYLSLEDGSTLTYDLYQPLKEFEDDITVAICPGIGNTSESVYIRTFVHYAQCHGYRCAVLNHIGALGSVQVTSNRIFTYGHTDDFAVMIEHLSQKYSNSHIVACGFSLGGNLVTKYLGEKQRIKPSNIIGGISICQGYNAVEGTKWLLNWQNFRRFYLYVMTENMKNIILKHRHVLLSEECRQRHNLNERDIIAAATLPELDEAYTRRVFNFPSTHDLYKWSSSINYFDNIEKPMIFINAKDDPLVPEDLLSPIKDFALSREKTCYIELAHGGHLGFYEGGLIYPNPVTWLDRTLIAMIGSLVMTHIDPTKQAMISTI</sequence>
<accession>A0A1L8EHN8</accession>
<keyword evidence="7 10" id="KW-1133">Transmembrane helix</keyword>
<dbReference type="PANTHER" id="PTHR10794:SF45">
    <property type="entry name" value="MONOACYLGLYCEROL LIPASE ABHD2"/>
    <property type="match status" value="1"/>
</dbReference>
<dbReference type="PIRSF" id="PIRSF005211">
    <property type="entry name" value="Ab_hydro_YheT"/>
    <property type="match status" value="1"/>
</dbReference>
<dbReference type="PROSITE" id="PS01133">
    <property type="entry name" value="UPF0017"/>
    <property type="match status" value="1"/>
</dbReference>
<dbReference type="GO" id="GO:0051793">
    <property type="term" value="P:medium-chain fatty acid catabolic process"/>
    <property type="evidence" value="ECO:0007669"/>
    <property type="project" value="TreeGrafter"/>
</dbReference>
<dbReference type="PANTHER" id="PTHR10794">
    <property type="entry name" value="ABHYDROLASE DOMAIN-CONTAINING PROTEIN"/>
    <property type="match status" value="1"/>
</dbReference>
<dbReference type="SUPFAM" id="SSF53474">
    <property type="entry name" value="alpha/beta-Hydrolases"/>
    <property type="match status" value="1"/>
</dbReference>
<keyword evidence="8 10" id="KW-0472">Membrane</keyword>
<evidence type="ECO:0000313" key="12">
    <source>
        <dbReference type="EMBL" id="JAV18250.1"/>
    </source>
</evidence>
<feature type="domain" description="AB hydrolase-1" evidence="11">
    <location>
        <begin position="159"/>
        <end position="411"/>
    </location>
</feature>
<evidence type="ECO:0000256" key="7">
    <source>
        <dbReference type="ARBA" id="ARBA00022989"/>
    </source>
</evidence>
<dbReference type="GO" id="GO:0046464">
    <property type="term" value="P:acylglycerol catabolic process"/>
    <property type="evidence" value="ECO:0007669"/>
    <property type="project" value="TreeGrafter"/>
</dbReference>
<evidence type="ECO:0000256" key="10">
    <source>
        <dbReference type="SAM" id="Phobius"/>
    </source>
</evidence>
<evidence type="ECO:0000259" key="11">
    <source>
        <dbReference type="Pfam" id="PF00561"/>
    </source>
</evidence>
<dbReference type="AlphaFoldDB" id="A0A1L8EHN8"/>
<dbReference type="GO" id="GO:0036126">
    <property type="term" value="C:sperm flagellum"/>
    <property type="evidence" value="ECO:0007669"/>
    <property type="project" value="TreeGrafter"/>
</dbReference>
<evidence type="ECO:0000256" key="9">
    <source>
        <dbReference type="PIRSR" id="PIRSR005211-1"/>
    </source>
</evidence>
<name>A0A1L8EHN8_HAEIR</name>
<dbReference type="InterPro" id="IPR000073">
    <property type="entry name" value="AB_hydrolase_1"/>
</dbReference>
<feature type="active site" description="Charge relay system" evidence="9">
    <location>
        <position position="405"/>
    </location>
</feature>
<proteinExistence type="inferred from homology"/>
<dbReference type="EMBL" id="GFDG01000549">
    <property type="protein sequence ID" value="JAV18250.1"/>
    <property type="molecule type" value="Transcribed_RNA"/>
</dbReference>
<dbReference type="FunFam" id="3.40.50.1820:FF:000208">
    <property type="entry name" value="Adenosine deaminase CECR1-A"/>
    <property type="match status" value="1"/>
</dbReference>
<protein>
    <submittedName>
        <fullName evidence="12">Putative monoacylglycerol lipase abhd2</fullName>
    </submittedName>
</protein>
<evidence type="ECO:0000256" key="6">
    <source>
        <dbReference type="ARBA" id="ARBA00022968"/>
    </source>
</evidence>
<dbReference type="GO" id="GO:0048240">
    <property type="term" value="P:sperm capacitation"/>
    <property type="evidence" value="ECO:0007669"/>
    <property type="project" value="TreeGrafter"/>
</dbReference>
<dbReference type="GO" id="GO:0008126">
    <property type="term" value="F:acetylesterase activity"/>
    <property type="evidence" value="ECO:0007669"/>
    <property type="project" value="TreeGrafter"/>
</dbReference>
<evidence type="ECO:0000256" key="5">
    <source>
        <dbReference type="ARBA" id="ARBA00022801"/>
    </source>
</evidence>
<dbReference type="GO" id="GO:0047372">
    <property type="term" value="F:monoacylglycerol lipase activity"/>
    <property type="evidence" value="ECO:0007669"/>
    <property type="project" value="TreeGrafter"/>
</dbReference>
<keyword evidence="6" id="KW-0735">Signal-anchor</keyword>
<evidence type="ECO:0000256" key="4">
    <source>
        <dbReference type="ARBA" id="ARBA00022692"/>
    </source>
</evidence>
<reference evidence="12" key="1">
    <citation type="submission" date="2017-01" db="EMBL/GenBank/DDBJ databases">
        <title>An insight into the sialome and mialome of the horn fly, Haematobia irritans.</title>
        <authorList>
            <person name="Breijo M."/>
            <person name="Boiani M."/>
            <person name="Ures X."/>
            <person name="Rocha S."/>
            <person name="Sequeira M."/>
            <person name="Ribeiro J.M."/>
        </authorList>
    </citation>
    <scope>NUCLEOTIDE SEQUENCE</scope>
</reference>
<organism evidence="12">
    <name type="scientific">Haematobia irritans</name>
    <name type="common">Horn fly</name>
    <name type="synonym">Conops irritans</name>
    <dbReference type="NCBI Taxonomy" id="7368"/>
    <lineage>
        <taxon>Eukaryota</taxon>
        <taxon>Metazoa</taxon>
        <taxon>Ecdysozoa</taxon>
        <taxon>Arthropoda</taxon>
        <taxon>Hexapoda</taxon>
        <taxon>Insecta</taxon>
        <taxon>Pterygota</taxon>
        <taxon>Neoptera</taxon>
        <taxon>Endopterygota</taxon>
        <taxon>Diptera</taxon>
        <taxon>Brachycera</taxon>
        <taxon>Muscomorpha</taxon>
        <taxon>Muscoidea</taxon>
        <taxon>Muscidae</taxon>
        <taxon>Haematobia</taxon>
    </lineage>
</organism>
<evidence type="ECO:0000256" key="3">
    <source>
        <dbReference type="ARBA" id="ARBA00022487"/>
    </source>
</evidence>
<keyword evidence="3" id="KW-0719">Serine esterase</keyword>
<evidence type="ECO:0000256" key="8">
    <source>
        <dbReference type="ARBA" id="ARBA00023136"/>
    </source>
</evidence>
<keyword evidence="4 10" id="KW-0812">Transmembrane</keyword>
<evidence type="ECO:0000256" key="1">
    <source>
        <dbReference type="ARBA" id="ARBA00004606"/>
    </source>
</evidence>
<dbReference type="Gene3D" id="3.40.50.1820">
    <property type="entry name" value="alpha/beta hydrolase"/>
    <property type="match status" value="1"/>
</dbReference>
<keyword evidence="5" id="KW-0378">Hydrolase</keyword>
<dbReference type="InterPro" id="IPR029058">
    <property type="entry name" value="AB_hydrolase_fold"/>
</dbReference>
<dbReference type="Pfam" id="PF00561">
    <property type="entry name" value="Abhydrolase_1"/>
    <property type="match status" value="1"/>
</dbReference>